<accession>A0A931MIC6</accession>
<dbReference type="PANTHER" id="PTHR31435">
    <property type="entry name" value="PROTEIN NATD1"/>
    <property type="match status" value="1"/>
</dbReference>
<gene>
    <name evidence="2" type="ORF">I5803_17610</name>
</gene>
<protein>
    <submittedName>
        <fullName evidence="2">N-acetyltransferase</fullName>
    </submittedName>
</protein>
<comment type="caution">
    <text evidence="2">The sequence shown here is derived from an EMBL/GenBank/DDBJ whole genome shotgun (WGS) entry which is preliminary data.</text>
</comment>
<feature type="domain" description="N-acetyltransferase" evidence="1">
    <location>
        <begin position="7"/>
        <end position="93"/>
    </location>
</feature>
<reference evidence="2" key="1">
    <citation type="submission" date="2020-11" db="EMBL/GenBank/DDBJ databases">
        <title>Bacterial whole genome sequence for Caenimonas sp. DR4.4.</title>
        <authorList>
            <person name="Le V."/>
            <person name="Ko S.-R."/>
            <person name="Ahn C.-Y."/>
            <person name="Oh H.-M."/>
        </authorList>
    </citation>
    <scope>NUCLEOTIDE SEQUENCE</scope>
    <source>
        <strain evidence="2">DR4.4</strain>
    </source>
</reference>
<dbReference type="InterPro" id="IPR016181">
    <property type="entry name" value="Acyl_CoA_acyltransferase"/>
</dbReference>
<dbReference type="EMBL" id="JADWYS010000001">
    <property type="protein sequence ID" value="MBG9389852.1"/>
    <property type="molecule type" value="Genomic_DNA"/>
</dbReference>
<keyword evidence="3" id="KW-1185">Reference proteome</keyword>
<evidence type="ECO:0000259" key="1">
    <source>
        <dbReference type="PROSITE" id="PS51729"/>
    </source>
</evidence>
<dbReference type="InterPro" id="IPR045057">
    <property type="entry name" value="Gcn5-rel_NAT"/>
</dbReference>
<organism evidence="2 3">
    <name type="scientific">Caenimonas aquaedulcis</name>
    <dbReference type="NCBI Taxonomy" id="2793270"/>
    <lineage>
        <taxon>Bacteria</taxon>
        <taxon>Pseudomonadati</taxon>
        <taxon>Pseudomonadota</taxon>
        <taxon>Betaproteobacteria</taxon>
        <taxon>Burkholderiales</taxon>
        <taxon>Comamonadaceae</taxon>
        <taxon>Caenimonas</taxon>
    </lineage>
</organism>
<dbReference type="PANTHER" id="PTHR31435:SF10">
    <property type="entry name" value="BSR4717 PROTEIN"/>
    <property type="match status" value="1"/>
</dbReference>
<dbReference type="RefSeq" id="WP_196987624.1">
    <property type="nucleotide sequence ID" value="NZ_JADWYS010000001.1"/>
</dbReference>
<name>A0A931MIC6_9BURK</name>
<dbReference type="Pfam" id="PF14542">
    <property type="entry name" value="Acetyltransf_CG"/>
    <property type="match status" value="1"/>
</dbReference>
<dbReference type="Gene3D" id="3.40.630.30">
    <property type="match status" value="1"/>
</dbReference>
<dbReference type="Proteomes" id="UP000651050">
    <property type="component" value="Unassembled WGS sequence"/>
</dbReference>
<dbReference type="SUPFAM" id="SSF55729">
    <property type="entry name" value="Acyl-CoA N-acyltransferases (Nat)"/>
    <property type="match status" value="1"/>
</dbReference>
<evidence type="ECO:0000313" key="3">
    <source>
        <dbReference type="Proteomes" id="UP000651050"/>
    </source>
</evidence>
<proteinExistence type="predicted"/>
<dbReference type="InterPro" id="IPR031165">
    <property type="entry name" value="GNAT_YJDJ"/>
</dbReference>
<dbReference type="CDD" id="cd04301">
    <property type="entry name" value="NAT_SF"/>
    <property type="match status" value="1"/>
</dbReference>
<evidence type="ECO:0000313" key="2">
    <source>
        <dbReference type="EMBL" id="MBG9389852.1"/>
    </source>
</evidence>
<sequence>MDDFSFTDNPAAHRFELRHGGALAAHADYTLGGGTITFVHTEVLKEYEGQGLGSRIAKSAFEEVRRRGLEAIPVCSFMAGYLRKHPQEQDILGERGRSAMER</sequence>
<dbReference type="AlphaFoldDB" id="A0A931MIC6"/>
<dbReference type="PROSITE" id="PS51729">
    <property type="entry name" value="GNAT_YJDJ"/>
    <property type="match status" value="1"/>
</dbReference>